<dbReference type="EMBL" id="JAHRIN010021365">
    <property type="protein sequence ID" value="MEQ2198926.1"/>
    <property type="molecule type" value="Genomic_DNA"/>
</dbReference>
<protein>
    <recommendedName>
        <fullName evidence="3">Maturase K</fullName>
    </recommendedName>
</protein>
<proteinExistence type="predicted"/>
<accession>A0ABV0QSW7</accession>
<evidence type="ECO:0000313" key="2">
    <source>
        <dbReference type="Proteomes" id="UP001434883"/>
    </source>
</evidence>
<reference evidence="1 2" key="1">
    <citation type="submission" date="2021-06" db="EMBL/GenBank/DDBJ databases">
        <authorList>
            <person name="Palmer J.M."/>
        </authorList>
    </citation>
    <scope>NUCLEOTIDE SEQUENCE [LARGE SCALE GENOMIC DNA]</scope>
    <source>
        <strain evidence="1 2">XC_2019</strain>
        <tissue evidence="1">Muscle</tissue>
    </source>
</reference>
<organism evidence="1 2">
    <name type="scientific">Xenoophorus captivus</name>
    <dbReference type="NCBI Taxonomy" id="1517983"/>
    <lineage>
        <taxon>Eukaryota</taxon>
        <taxon>Metazoa</taxon>
        <taxon>Chordata</taxon>
        <taxon>Craniata</taxon>
        <taxon>Vertebrata</taxon>
        <taxon>Euteleostomi</taxon>
        <taxon>Actinopterygii</taxon>
        <taxon>Neopterygii</taxon>
        <taxon>Teleostei</taxon>
        <taxon>Neoteleostei</taxon>
        <taxon>Acanthomorphata</taxon>
        <taxon>Ovalentaria</taxon>
        <taxon>Atherinomorphae</taxon>
        <taxon>Cyprinodontiformes</taxon>
        <taxon>Goodeidae</taxon>
        <taxon>Xenoophorus</taxon>
    </lineage>
</organism>
<keyword evidence="2" id="KW-1185">Reference proteome</keyword>
<comment type="caution">
    <text evidence="1">The sequence shown here is derived from an EMBL/GenBank/DDBJ whole genome shotgun (WGS) entry which is preliminary data.</text>
</comment>
<evidence type="ECO:0000313" key="1">
    <source>
        <dbReference type="EMBL" id="MEQ2198926.1"/>
    </source>
</evidence>
<evidence type="ECO:0008006" key="3">
    <source>
        <dbReference type="Google" id="ProtNLM"/>
    </source>
</evidence>
<dbReference type="Proteomes" id="UP001434883">
    <property type="component" value="Unassembled WGS sequence"/>
</dbReference>
<gene>
    <name evidence="1" type="ORF">XENOCAPTIV_020988</name>
</gene>
<name>A0ABV0QSW7_9TELE</name>
<sequence>MLSKLRSSIRHSIFKTIRKKHSTNSHYISSGKRQPYLLGYKGYLKTIIYCLLKAKHTMATSWKSIAGPQLKTWLCMLSRSLALEDLTFMIRGKYSVFKKIWEKFFLCLNNGIIFND</sequence>